<dbReference type="PANTHER" id="PTHR43127">
    <property type="entry name" value="DEVELOPMENTALLY-REGULATED GTP-BINDING PROTEIN 2"/>
    <property type="match status" value="1"/>
</dbReference>
<dbReference type="PROSITE" id="PS51880">
    <property type="entry name" value="TGS"/>
    <property type="match status" value="1"/>
</dbReference>
<dbReference type="InterPro" id="IPR012676">
    <property type="entry name" value="TGS-like"/>
</dbReference>
<dbReference type="Pfam" id="PF02824">
    <property type="entry name" value="TGS"/>
    <property type="match status" value="1"/>
</dbReference>
<dbReference type="FunFam" id="3.10.20.30:FF:000003">
    <property type="entry name" value="Developmentally-regulated GTP-binding protein 1"/>
    <property type="match status" value="1"/>
</dbReference>
<dbReference type="SUPFAM" id="SSF52540">
    <property type="entry name" value="P-loop containing nucleoside triphosphate hydrolases"/>
    <property type="match status" value="1"/>
</dbReference>
<keyword evidence="2" id="KW-0342">GTP-binding</keyword>
<proteinExistence type="predicted"/>
<dbReference type="AlphaFoldDB" id="A0A645GSQ4"/>
<evidence type="ECO:0000256" key="2">
    <source>
        <dbReference type="ARBA" id="ARBA00023134"/>
    </source>
</evidence>
<dbReference type="EMBL" id="VSSQ01080772">
    <property type="protein sequence ID" value="MPN29881.1"/>
    <property type="molecule type" value="Genomic_DNA"/>
</dbReference>
<accession>A0A645GSQ4</accession>
<dbReference type="Gene3D" id="3.10.20.30">
    <property type="match status" value="1"/>
</dbReference>
<reference evidence="4" key="1">
    <citation type="submission" date="2019-08" db="EMBL/GenBank/DDBJ databases">
        <authorList>
            <person name="Kucharzyk K."/>
            <person name="Murdoch R.W."/>
            <person name="Higgins S."/>
            <person name="Loffler F."/>
        </authorList>
    </citation>
    <scope>NUCLEOTIDE SEQUENCE</scope>
</reference>
<dbReference type="SUPFAM" id="SSF81271">
    <property type="entry name" value="TGS-like"/>
    <property type="match status" value="1"/>
</dbReference>
<evidence type="ECO:0000259" key="3">
    <source>
        <dbReference type="PROSITE" id="PS51880"/>
    </source>
</evidence>
<dbReference type="InterPro" id="IPR012675">
    <property type="entry name" value="Beta-grasp_dom_sf"/>
</dbReference>
<keyword evidence="1" id="KW-0547">Nucleotide-binding</keyword>
<dbReference type="CDD" id="cd01666">
    <property type="entry name" value="TGS_DRG"/>
    <property type="match status" value="1"/>
</dbReference>
<organism evidence="4">
    <name type="scientific">bioreactor metagenome</name>
    <dbReference type="NCBI Taxonomy" id="1076179"/>
    <lineage>
        <taxon>unclassified sequences</taxon>
        <taxon>metagenomes</taxon>
        <taxon>ecological metagenomes</taxon>
    </lineage>
</organism>
<dbReference type="InterPro" id="IPR045001">
    <property type="entry name" value="DRG"/>
</dbReference>
<evidence type="ECO:0000256" key="1">
    <source>
        <dbReference type="ARBA" id="ARBA00022741"/>
    </source>
</evidence>
<sequence>MAINKVDLAKPGELERAYARNPEYHKFPVSAATGQGMNELKQGVYDTIDMIRIYLKPQGQEADMDIPMIVKRGNTVGDVCELIHRDFKNNFRYAMVWGDSAKFPGQTVGMDHVLKDKDILSIIVRR</sequence>
<dbReference type="GO" id="GO:0003924">
    <property type="term" value="F:GTPase activity"/>
    <property type="evidence" value="ECO:0007669"/>
    <property type="project" value="InterPro"/>
</dbReference>
<gene>
    <name evidence="4" type="ORF">SDC9_177334</name>
</gene>
<feature type="domain" description="TGS" evidence="3">
    <location>
        <begin position="49"/>
        <end position="124"/>
    </location>
</feature>
<dbReference type="InterPro" id="IPR004095">
    <property type="entry name" value="TGS"/>
</dbReference>
<protein>
    <recommendedName>
        <fullName evidence="3">TGS domain-containing protein</fullName>
    </recommendedName>
</protein>
<name>A0A645GSQ4_9ZZZZ</name>
<evidence type="ECO:0000313" key="4">
    <source>
        <dbReference type="EMBL" id="MPN29881.1"/>
    </source>
</evidence>
<comment type="caution">
    <text evidence="4">The sequence shown here is derived from an EMBL/GenBank/DDBJ whole genome shotgun (WGS) entry which is preliminary data.</text>
</comment>
<dbReference type="InterPro" id="IPR027417">
    <property type="entry name" value="P-loop_NTPase"/>
</dbReference>
<dbReference type="GO" id="GO:0005525">
    <property type="term" value="F:GTP binding"/>
    <property type="evidence" value="ECO:0007669"/>
    <property type="project" value="UniProtKB-KW"/>
</dbReference>